<evidence type="ECO:0000313" key="1">
    <source>
        <dbReference type="EMBL" id="MFC5217292.1"/>
    </source>
</evidence>
<name>A0ABW0CR75_STRCD</name>
<comment type="caution">
    <text evidence="1">The sequence shown here is derived from an EMBL/GenBank/DDBJ whole genome shotgun (WGS) entry which is preliminary data.</text>
</comment>
<dbReference type="Proteomes" id="UP001596263">
    <property type="component" value="Unassembled WGS sequence"/>
</dbReference>
<proteinExistence type="predicted"/>
<sequence length="149" mass="16276">MSELVVYRYLCPLCTEGDMGPSVGRCLHCGGAGLTNDVARFPAHMIREAPVPPGVMRKPCPDCAFRPGSPELEDGGKCIPEDGPFWCHHGTAQAYGGAHQPYGAWHIDGHPRDIPLGELLCAGWWAKACGRPLPTEPFRDIDTRKEDRP</sequence>
<protein>
    <submittedName>
        <fullName evidence="1">Uncharacterized protein</fullName>
    </submittedName>
</protein>
<dbReference type="EMBL" id="JBHSKM010000019">
    <property type="protein sequence ID" value="MFC5217292.1"/>
    <property type="molecule type" value="Genomic_DNA"/>
</dbReference>
<evidence type="ECO:0000313" key="2">
    <source>
        <dbReference type="Proteomes" id="UP001596263"/>
    </source>
</evidence>
<accession>A0ABW0CR75</accession>
<dbReference type="RefSeq" id="WP_380857850.1">
    <property type="nucleotide sequence ID" value="NZ_JBHSKM010000019.1"/>
</dbReference>
<organism evidence="1 2">
    <name type="scientific">Streptomyces coerulescens</name>
    <dbReference type="NCBI Taxonomy" id="29304"/>
    <lineage>
        <taxon>Bacteria</taxon>
        <taxon>Bacillati</taxon>
        <taxon>Actinomycetota</taxon>
        <taxon>Actinomycetes</taxon>
        <taxon>Kitasatosporales</taxon>
        <taxon>Streptomycetaceae</taxon>
        <taxon>Streptomyces</taxon>
    </lineage>
</organism>
<keyword evidence="2" id="KW-1185">Reference proteome</keyword>
<gene>
    <name evidence="1" type="ORF">ACFPQ9_25980</name>
</gene>
<reference evidence="2" key="1">
    <citation type="journal article" date="2019" name="Int. J. Syst. Evol. Microbiol.">
        <title>The Global Catalogue of Microorganisms (GCM) 10K type strain sequencing project: providing services to taxonomists for standard genome sequencing and annotation.</title>
        <authorList>
            <consortium name="The Broad Institute Genomics Platform"/>
            <consortium name="The Broad Institute Genome Sequencing Center for Infectious Disease"/>
            <person name="Wu L."/>
            <person name="Ma J."/>
        </authorList>
    </citation>
    <scope>NUCLEOTIDE SEQUENCE [LARGE SCALE GENOMIC DNA]</scope>
    <source>
        <strain evidence="2">KCTC 42586</strain>
    </source>
</reference>